<dbReference type="Proteomes" id="UP000070560">
    <property type="component" value="Chromosome"/>
</dbReference>
<evidence type="ECO:0000313" key="3">
    <source>
        <dbReference type="EMBL" id="AMM41165.1"/>
    </source>
</evidence>
<organism evidence="3 4">
    <name type="scientific">Desulfofervidus auxilii</name>
    <dbReference type="NCBI Taxonomy" id="1621989"/>
    <lineage>
        <taxon>Bacteria</taxon>
        <taxon>Pseudomonadati</taxon>
        <taxon>Thermodesulfobacteriota</taxon>
        <taxon>Candidatus Desulfofervidia</taxon>
        <taxon>Candidatus Desulfofervidales</taxon>
        <taxon>Candidatus Desulfofervidaceae</taxon>
        <taxon>Candidatus Desulfofervidus</taxon>
    </lineage>
</organism>
<feature type="domain" description="HTH-like" evidence="1">
    <location>
        <begin position="57"/>
        <end position="106"/>
    </location>
</feature>
<gene>
    <name evidence="3" type="ORF">HS1_001362</name>
</gene>
<name>A0A7U4QKR9_DESA2</name>
<dbReference type="Pfam" id="PF13683">
    <property type="entry name" value="rve_3"/>
    <property type="match status" value="1"/>
</dbReference>
<proteinExistence type="predicted"/>
<dbReference type="InterPro" id="IPR012337">
    <property type="entry name" value="RNaseH-like_sf"/>
</dbReference>
<dbReference type="RefSeq" id="WP_066062760.1">
    <property type="nucleotide sequence ID" value="NZ_CP013015.1"/>
</dbReference>
<reference evidence="3 4" key="1">
    <citation type="submission" date="2015-10" db="EMBL/GenBank/DDBJ databases">
        <title>Candidatus Desulfofervidus auxilii, a hydrogenotrophic sulfate-reducing bacterium involved in the thermophilic anaerobic oxidation of methane.</title>
        <authorList>
            <person name="Krukenberg V."/>
            <person name="Richter M."/>
            <person name="Wegener G."/>
        </authorList>
    </citation>
    <scope>NUCLEOTIDE SEQUENCE [LARGE SCALE GENOMIC DNA]</scope>
    <source>
        <strain evidence="3 4">HS1</strain>
    </source>
</reference>
<dbReference type="AlphaFoldDB" id="A0A7U4QKR9"/>
<dbReference type="Pfam" id="PF13276">
    <property type="entry name" value="HTH_21"/>
    <property type="match status" value="1"/>
</dbReference>
<evidence type="ECO:0000259" key="2">
    <source>
        <dbReference type="Pfam" id="PF13683"/>
    </source>
</evidence>
<dbReference type="PANTHER" id="PTHR46889:SF4">
    <property type="entry name" value="TRANSPOSASE INSO FOR INSERTION SEQUENCE ELEMENT IS911B-RELATED"/>
    <property type="match status" value="1"/>
</dbReference>
<accession>A0A7U4QKR9</accession>
<dbReference type="InterPro" id="IPR025948">
    <property type="entry name" value="HTH-like_dom"/>
</dbReference>
<evidence type="ECO:0000313" key="4">
    <source>
        <dbReference type="Proteomes" id="UP000070560"/>
    </source>
</evidence>
<keyword evidence="4" id="KW-1185">Reference proteome</keyword>
<evidence type="ECO:0000259" key="1">
    <source>
        <dbReference type="Pfam" id="PF13276"/>
    </source>
</evidence>
<dbReference type="InterPro" id="IPR001584">
    <property type="entry name" value="Integrase_cat-core"/>
</dbReference>
<dbReference type="SUPFAM" id="SSF53098">
    <property type="entry name" value="Ribonuclease H-like"/>
    <property type="match status" value="1"/>
</dbReference>
<sequence length="202" mass="23948">MKELVKGGFTIKDACFSLGISRSRYYDVLSKKSEQKGEGKQINKTKGGKFDQTNRMLVQRIKAIKGEHPFWGYRRVRAWLRYSREGIKVNQKRIYKLMKENGLLVERKIYKAKRRPTRSKPKKEEVIWLHEFTSLTEAKEVIRDWIAKYNREYVHSALGYLSPLEFEQKFYQNYCQGGCLMTSTLKWAKICPPWRGSLQNHD</sequence>
<protein>
    <submittedName>
        <fullName evidence="3">Transposase</fullName>
    </submittedName>
</protein>
<dbReference type="GO" id="GO:0015074">
    <property type="term" value="P:DNA integration"/>
    <property type="evidence" value="ECO:0007669"/>
    <property type="project" value="InterPro"/>
</dbReference>
<feature type="domain" description="Integrase catalytic" evidence="2">
    <location>
        <begin position="123"/>
        <end position="163"/>
    </location>
</feature>
<dbReference type="InterPro" id="IPR050900">
    <property type="entry name" value="Transposase_IS3/IS150/IS904"/>
</dbReference>
<dbReference type="PANTHER" id="PTHR46889">
    <property type="entry name" value="TRANSPOSASE INSF FOR INSERTION SEQUENCE IS3B-RELATED"/>
    <property type="match status" value="1"/>
</dbReference>
<dbReference type="EMBL" id="CP013015">
    <property type="protein sequence ID" value="AMM41165.1"/>
    <property type="molecule type" value="Genomic_DNA"/>
</dbReference>
<dbReference type="OrthoDB" id="9801287at2"/>
<dbReference type="KEGG" id="daw:HS1_001362"/>